<dbReference type="Proteomes" id="UP000262325">
    <property type="component" value="Unassembled WGS sequence"/>
</dbReference>
<comment type="caution">
    <text evidence="2">The sequence shown here is derived from an EMBL/GenBank/DDBJ whole genome shotgun (WGS) entry which is preliminary data.</text>
</comment>
<dbReference type="InterPro" id="IPR011893">
    <property type="entry name" value="Selenoprotein_Rdx-typ"/>
</dbReference>
<dbReference type="Gene3D" id="3.40.30.10">
    <property type="entry name" value="Glutaredoxin"/>
    <property type="match status" value="1"/>
</dbReference>
<dbReference type="EMBL" id="DPPF01000052">
    <property type="protein sequence ID" value="HCW92516.1"/>
    <property type="molecule type" value="Genomic_DNA"/>
</dbReference>
<keyword evidence="1" id="KW-0676">Redox-active center</keyword>
<reference evidence="2 3" key="1">
    <citation type="journal article" date="2018" name="Nat. Biotechnol.">
        <title>A standardized bacterial taxonomy based on genome phylogeny substantially revises the tree of life.</title>
        <authorList>
            <person name="Parks D.H."/>
            <person name="Chuvochina M."/>
            <person name="Waite D.W."/>
            <person name="Rinke C."/>
            <person name="Skarshewski A."/>
            <person name="Chaumeil P.A."/>
            <person name="Hugenholtz P."/>
        </authorList>
    </citation>
    <scope>NUCLEOTIDE SEQUENCE [LARGE SCALE GENOMIC DNA]</scope>
    <source>
        <strain evidence="2">UBA8672</strain>
    </source>
</reference>
<name>A0A3D5Q9L3_FLESI</name>
<protein>
    <recommendedName>
        <fullName evidence="4">Selenoprotein</fullName>
    </recommendedName>
</protein>
<proteinExistence type="predicted"/>
<evidence type="ECO:0000313" key="2">
    <source>
        <dbReference type="EMBL" id="HCW92516.1"/>
    </source>
</evidence>
<dbReference type="AlphaFoldDB" id="A0A3D5Q9L3"/>
<evidence type="ECO:0000256" key="1">
    <source>
        <dbReference type="ARBA" id="ARBA00023284"/>
    </source>
</evidence>
<sequence length="48" mass="5523">MDVETEISPGPKKSEFAVLVDDKLLFSRLKEKKYPEAEDIIEIIKAMK</sequence>
<evidence type="ECO:0000313" key="3">
    <source>
        <dbReference type="Proteomes" id="UP000262325"/>
    </source>
</evidence>
<accession>A0A3D5Q9L3</accession>
<gene>
    <name evidence="2" type="ORF">DHM44_02425</name>
</gene>
<organism evidence="2 3">
    <name type="scientific">Flexistipes sinusarabici</name>
    <dbReference type="NCBI Taxonomy" id="2352"/>
    <lineage>
        <taxon>Bacteria</taxon>
        <taxon>Pseudomonadati</taxon>
        <taxon>Deferribacterota</taxon>
        <taxon>Deferribacteres</taxon>
        <taxon>Deferribacterales</taxon>
        <taxon>Flexistipitaceae</taxon>
        <taxon>Flexistipes</taxon>
    </lineage>
</organism>
<dbReference type="Pfam" id="PF10262">
    <property type="entry name" value="Rdx"/>
    <property type="match status" value="1"/>
</dbReference>
<evidence type="ECO:0008006" key="4">
    <source>
        <dbReference type="Google" id="ProtNLM"/>
    </source>
</evidence>